<dbReference type="Gene3D" id="2.40.110.10">
    <property type="entry name" value="Butyryl-CoA Dehydrogenase, subunit A, domain 2"/>
    <property type="match status" value="1"/>
</dbReference>
<dbReference type="RefSeq" id="WP_072464243.1">
    <property type="nucleotide sequence ID" value="NZ_CP038197.1"/>
</dbReference>
<evidence type="ECO:0000313" key="10">
    <source>
        <dbReference type="EMBL" id="REF68693.1"/>
    </source>
</evidence>
<dbReference type="InterPro" id="IPR046373">
    <property type="entry name" value="Acyl-CoA_Oxase/DH_mid-dom_sf"/>
</dbReference>
<dbReference type="PANTHER" id="PTHR43292">
    <property type="entry name" value="ACYL-COA DEHYDROGENASE"/>
    <property type="match status" value="1"/>
</dbReference>
<dbReference type="Proteomes" id="UP000256941">
    <property type="component" value="Unassembled WGS sequence"/>
</dbReference>
<evidence type="ECO:0000256" key="6">
    <source>
        <dbReference type="RuleBase" id="RU362125"/>
    </source>
</evidence>
<comment type="caution">
    <text evidence="10">The sequence shown here is derived from an EMBL/GenBank/DDBJ whole genome shotgun (WGS) entry which is preliminary data.</text>
</comment>
<dbReference type="SUPFAM" id="SSF47203">
    <property type="entry name" value="Acyl-CoA dehydrogenase C-terminal domain-like"/>
    <property type="match status" value="1"/>
</dbReference>
<comment type="similarity">
    <text evidence="2 6">Belongs to the acyl-CoA dehydrogenase family.</text>
</comment>
<dbReference type="EMBL" id="QTUJ01000003">
    <property type="protein sequence ID" value="REF68693.1"/>
    <property type="molecule type" value="Genomic_DNA"/>
</dbReference>
<dbReference type="GO" id="GO:0005886">
    <property type="term" value="C:plasma membrane"/>
    <property type="evidence" value="ECO:0007669"/>
    <property type="project" value="TreeGrafter"/>
</dbReference>
<evidence type="ECO:0000256" key="5">
    <source>
        <dbReference type="ARBA" id="ARBA00023002"/>
    </source>
</evidence>
<keyword evidence="3 6" id="KW-0285">Flavoprotein</keyword>
<feature type="domain" description="Acyl-CoA dehydrogenase/oxidase N-terminal" evidence="9">
    <location>
        <begin position="9"/>
        <end position="118"/>
    </location>
</feature>
<protein>
    <recommendedName>
        <fullName evidence="12">Acyl-CoA dehydrogenase</fullName>
    </recommendedName>
</protein>
<dbReference type="Pfam" id="PF00441">
    <property type="entry name" value="Acyl-CoA_dh_1"/>
    <property type="match status" value="1"/>
</dbReference>
<dbReference type="InterPro" id="IPR009075">
    <property type="entry name" value="AcylCo_DH/oxidase_C"/>
</dbReference>
<keyword evidence="5 6" id="KW-0560">Oxidoreductase</keyword>
<accession>A0A3D9XHX6</accession>
<dbReference type="FunFam" id="2.40.110.10:FF:000011">
    <property type="entry name" value="Acyl-CoA dehydrogenase FadE34"/>
    <property type="match status" value="1"/>
</dbReference>
<evidence type="ECO:0000256" key="1">
    <source>
        <dbReference type="ARBA" id="ARBA00001974"/>
    </source>
</evidence>
<evidence type="ECO:0000259" key="7">
    <source>
        <dbReference type="Pfam" id="PF00441"/>
    </source>
</evidence>
<dbReference type="Pfam" id="PF02771">
    <property type="entry name" value="Acyl-CoA_dh_N"/>
    <property type="match status" value="1"/>
</dbReference>
<evidence type="ECO:0000256" key="2">
    <source>
        <dbReference type="ARBA" id="ARBA00009347"/>
    </source>
</evidence>
<evidence type="ECO:0000256" key="4">
    <source>
        <dbReference type="ARBA" id="ARBA00022827"/>
    </source>
</evidence>
<dbReference type="InterPro" id="IPR013786">
    <property type="entry name" value="AcylCoA_DH/ox_N"/>
</dbReference>
<evidence type="ECO:0000259" key="8">
    <source>
        <dbReference type="Pfam" id="PF02770"/>
    </source>
</evidence>
<dbReference type="InterPro" id="IPR037069">
    <property type="entry name" value="AcylCoA_DH/ox_N_sf"/>
</dbReference>
<evidence type="ECO:0000313" key="11">
    <source>
        <dbReference type="Proteomes" id="UP000256941"/>
    </source>
</evidence>
<reference evidence="10 11" key="1">
    <citation type="submission" date="2018-08" db="EMBL/GenBank/DDBJ databases">
        <title>Genomic Encyclopedia of Archaeal and Bacterial Type Strains, Phase II (KMG-II): from individual species to whole genera.</title>
        <authorList>
            <person name="Goeker M."/>
        </authorList>
    </citation>
    <scope>NUCLEOTIDE SEQUENCE [LARGE SCALE GENOMIC DNA]</scope>
    <source>
        <strain evidence="10 11">DSM 17099</strain>
    </source>
</reference>
<evidence type="ECO:0000256" key="3">
    <source>
        <dbReference type="ARBA" id="ARBA00022630"/>
    </source>
</evidence>
<feature type="domain" description="Acyl-CoA dehydrogenase/oxidase C-terminal" evidence="7">
    <location>
        <begin position="229"/>
        <end position="378"/>
    </location>
</feature>
<gene>
    <name evidence="10" type="ORF">BDD41_3762</name>
</gene>
<dbReference type="Pfam" id="PF02770">
    <property type="entry name" value="Acyl-CoA_dh_M"/>
    <property type="match status" value="1"/>
</dbReference>
<feature type="domain" description="Acyl-CoA oxidase/dehydrogenase middle" evidence="8">
    <location>
        <begin position="123"/>
        <end position="217"/>
    </location>
</feature>
<dbReference type="Gene3D" id="1.20.140.10">
    <property type="entry name" value="Butyryl-CoA Dehydrogenase, subunit A, domain 3"/>
    <property type="match status" value="1"/>
</dbReference>
<proteinExistence type="inferred from homology"/>
<dbReference type="InterPro" id="IPR006091">
    <property type="entry name" value="Acyl-CoA_Oxase/DH_mid-dom"/>
</dbReference>
<dbReference type="SUPFAM" id="SSF56645">
    <property type="entry name" value="Acyl-CoA dehydrogenase NM domain-like"/>
    <property type="match status" value="1"/>
</dbReference>
<dbReference type="PANTHER" id="PTHR43292:SF3">
    <property type="entry name" value="ACYL-COA DEHYDROGENASE FADE29"/>
    <property type="match status" value="1"/>
</dbReference>
<organism evidence="10 11">
    <name type="scientific">Paracoccus versutus</name>
    <name type="common">Thiobacillus versutus</name>
    <dbReference type="NCBI Taxonomy" id="34007"/>
    <lineage>
        <taxon>Bacteria</taxon>
        <taxon>Pseudomonadati</taxon>
        <taxon>Pseudomonadota</taxon>
        <taxon>Alphaproteobacteria</taxon>
        <taxon>Rhodobacterales</taxon>
        <taxon>Paracoccaceae</taxon>
        <taxon>Paracoccus</taxon>
    </lineage>
</organism>
<dbReference type="Gene3D" id="1.10.540.10">
    <property type="entry name" value="Acyl-CoA dehydrogenase/oxidase, N-terminal domain"/>
    <property type="match status" value="1"/>
</dbReference>
<name>A0A3D9XHX6_PARVE</name>
<dbReference type="AlphaFoldDB" id="A0A3D9XHX6"/>
<keyword evidence="4 6" id="KW-0274">FAD</keyword>
<dbReference type="GO" id="GO:0016627">
    <property type="term" value="F:oxidoreductase activity, acting on the CH-CH group of donors"/>
    <property type="evidence" value="ECO:0007669"/>
    <property type="project" value="InterPro"/>
</dbReference>
<evidence type="ECO:0000259" key="9">
    <source>
        <dbReference type="Pfam" id="PF02771"/>
    </source>
</evidence>
<sequence length="383" mass="42197">MAIDYNAMDEQDFRRMLRDFIAAECPPHLINQARRVNWHEARDWFLKLSAKGWLAPAWPVEHGGMGLNVEKMLAYHDEFDSAGVARHPDIGIVMLGMLLVRFGTEAQKAHYLPRILAGQDVWCQGYSEPGAGSDLASLRTSAVLDGDHWVINGQKIWTTLAQDSTDIFILARTDPAAKKQQGISFFLARMDTPGITVRPIKTLAGDAEFCEVFLDDVRVPRDNIVGAVNDGWTMAKALLGFERLTHGSPKFAQMALLRLETMGRELGIFDDPSFAATYTQLALDVADLTATYARFAETLKGGGALGPEISILKLWGPDLYQRISEFMLDVAQENGSALGPTRFGGAEVDPLGYYFLSRPTTIYGGASEIQRNILAKTLLGMPG</sequence>
<dbReference type="InterPro" id="IPR009100">
    <property type="entry name" value="AcylCoA_DH/oxidase_NM_dom_sf"/>
</dbReference>
<dbReference type="GO" id="GO:0050660">
    <property type="term" value="F:flavin adenine dinucleotide binding"/>
    <property type="evidence" value="ECO:0007669"/>
    <property type="project" value="InterPro"/>
</dbReference>
<comment type="cofactor">
    <cofactor evidence="1 6">
        <name>FAD</name>
        <dbReference type="ChEBI" id="CHEBI:57692"/>
    </cofactor>
</comment>
<dbReference type="InterPro" id="IPR036250">
    <property type="entry name" value="AcylCo_DH-like_C"/>
</dbReference>
<dbReference type="InterPro" id="IPR052161">
    <property type="entry name" value="Mycobact_Acyl-CoA_DH"/>
</dbReference>
<evidence type="ECO:0008006" key="12">
    <source>
        <dbReference type="Google" id="ProtNLM"/>
    </source>
</evidence>